<evidence type="ECO:0000256" key="2">
    <source>
        <dbReference type="ARBA" id="ARBA00022490"/>
    </source>
</evidence>
<organism evidence="15 16">
    <name type="scientific">Thalassotalea algicola</name>
    <dbReference type="NCBI Taxonomy" id="2716224"/>
    <lineage>
        <taxon>Bacteria</taxon>
        <taxon>Pseudomonadati</taxon>
        <taxon>Pseudomonadota</taxon>
        <taxon>Gammaproteobacteria</taxon>
        <taxon>Alteromonadales</taxon>
        <taxon>Colwelliaceae</taxon>
        <taxon>Thalassotalea</taxon>
    </lineage>
</organism>
<dbReference type="PANTHER" id="PTHR10457">
    <property type="entry name" value="MEVALONATE KINASE/GALACTOKINASE"/>
    <property type="match status" value="1"/>
</dbReference>
<feature type="domain" description="Galactokinase N-terminal" evidence="14">
    <location>
        <begin position="8"/>
        <end position="55"/>
    </location>
</feature>
<evidence type="ECO:0000256" key="3">
    <source>
        <dbReference type="ARBA" id="ARBA00022679"/>
    </source>
</evidence>
<proteinExistence type="inferred from homology"/>
<keyword evidence="2" id="KW-0963">Cytoplasm</keyword>
<evidence type="ECO:0000256" key="5">
    <source>
        <dbReference type="ARBA" id="ARBA00022741"/>
    </source>
</evidence>
<dbReference type="RefSeq" id="WP_169073528.1">
    <property type="nucleotide sequence ID" value="NZ_JABBXH010000001.1"/>
</dbReference>
<feature type="domain" description="GHMP kinase C-terminal" evidence="13">
    <location>
        <begin position="279"/>
        <end position="358"/>
    </location>
</feature>
<dbReference type="EMBL" id="JABBXH010000001">
    <property type="protein sequence ID" value="NMP30191.1"/>
    <property type="molecule type" value="Genomic_DNA"/>
</dbReference>
<keyword evidence="8" id="KW-0460">Magnesium</keyword>
<evidence type="ECO:0000256" key="8">
    <source>
        <dbReference type="ARBA" id="ARBA00022842"/>
    </source>
</evidence>
<dbReference type="InterPro" id="IPR000705">
    <property type="entry name" value="Galactokinase"/>
</dbReference>
<keyword evidence="6 15" id="KW-0418">Kinase</keyword>
<dbReference type="GO" id="GO:0046872">
    <property type="term" value="F:metal ion binding"/>
    <property type="evidence" value="ECO:0007669"/>
    <property type="project" value="UniProtKB-KW"/>
</dbReference>
<dbReference type="Pfam" id="PF00288">
    <property type="entry name" value="GHMP_kinases_N"/>
    <property type="match status" value="1"/>
</dbReference>
<evidence type="ECO:0000256" key="11">
    <source>
        <dbReference type="NCBIfam" id="TIGR00131"/>
    </source>
</evidence>
<keyword evidence="4" id="KW-0479">Metal-binding</keyword>
<dbReference type="GO" id="GO:0005829">
    <property type="term" value="C:cytosol"/>
    <property type="evidence" value="ECO:0007669"/>
    <property type="project" value="TreeGrafter"/>
</dbReference>
<dbReference type="PANTHER" id="PTHR10457:SF7">
    <property type="entry name" value="GALACTOKINASE-RELATED"/>
    <property type="match status" value="1"/>
</dbReference>
<keyword evidence="5" id="KW-0547">Nucleotide-binding</keyword>
<dbReference type="FunFam" id="3.30.230.10:FF:000017">
    <property type="entry name" value="Galactokinase"/>
    <property type="match status" value="1"/>
</dbReference>
<dbReference type="InterPro" id="IPR019539">
    <property type="entry name" value="GalKase_N"/>
</dbReference>
<dbReference type="NCBIfam" id="TIGR00131">
    <property type="entry name" value="gal_kin"/>
    <property type="match status" value="1"/>
</dbReference>
<dbReference type="InterPro" id="IPR006203">
    <property type="entry name" value="GHMP_knse_ATP-bd_CS"/>
</dbReference>
<evidence type="ECO:0000313" key="16">
    <source>
        <dbReference type="Proteomes" id="UP000568664"/>
    </source>
</evidence>
<evidence type="ECO:0000256" key="10">
    <source>
        <dbReference type="ARBA" id="ARBA00023277"/>
    </source>
</evidence>
<feature type="domain" description="GHMP kinase N-terminal" evidence="12">
    <location>
        <begin position="92"/>
        <end position="179"/>
    </location>
</feature>
<keyword evidence="3 15" id="KW-0808">Transferase</keyword>
<keyword evidence="10" id="KW-0119">Carbohydrate metabolism</keyword>
<dbReference type="InterPro" id="IPR014721">
    <property type="entry name" value="Ribsml_uS5_D2-typ_fold_subgr"/>
</dbReference>
<dbReference type="PRINTS" id="PR00959">
    <property type="entry name" value="MEVGALKINASE"/>
</dbReference>
<dbReference type="SUPFAM" id="SSF54211">
    <property type="entry name" value="Ribosomal protein S5 domain 2-like"/>
    <property type="match status" value="1"/>
</dbReference>
<reference evidence="15 16" key="1">
    <citation type="submission" date="2020-04" db="EMBL/GenBank/DDBJ databases">
        <title>Thalassotalea sp. M1531, isolated from the surface of marine red alga.</title>
        <authorList>
            <person name="Pang L."/>
            <person name="Lu D.-C."/>
        </authorList>
    </citation>
    <scope>NUCLEOTIDE SEQUENCE [LARGE SCALE GENOMIC DNA]</scope>
    <source>
        <strain evidence="15 16">M1531</strain>
    </source>
</reference>
<comment type="caution">
    <text evidence="15">The sequence shown here is derived from an EMBL/GenBank/DDBJ whole genome shotgun (WGS) entry which is preliminary data.</text>
</comment>
<dbReference type="GO" id="GO:0006012">
    <property type="term" value="P:galactose metabolic process"/>
    <property type="evidence" value="ECO:0007669"/>
    <property type="project" value="UniProtKB-UniRule"/>
</dbReference>
<comment type="similarity">
    <text evidence="1">Belongs to the GHMP kinase family. GalK subfamily.</text>
</comment>
<dbReference type="InterPro" id="IPR013750">
    <property type="entry name" value="GHMP_kinase_C_dom"/>
</dbReference>
<dbReference type="EC" id="2.7.1.6" evidence="11"/>
<keyword evidence="9" id="KW-0299">Galactose metabolism</keyword>
<dbReference type="InterPro" id="IPR006206">
    <property type="entry name" value="Mevalonate/galactokinase"/>
</dbReference>
<dbReference type="Gene3D" id="3.30.230.10">
    <property type="match status" value="1"/>
</dbReference>
<dbReference type="Pfam" id="PF08544">
    <property type="entry name" value="GHMP_kinases_C"/>
    <property type="match status" value="1"/>
</dbReference>
<gene>
    <name evidence="15" type="primary">galK</name>
    <name evidence="15" type="ORF">HII17_01340</name>
</gene>
<dbReference type="InterPro" id="IPR036554">
    <property type="entry name" value="GHMP_kinase_C_sf"/>
</dbReference>
<dbReference type="Pfam" id="PF10509">
    <property type="entry name" value="GalKase_gal_bdg"/>
    <property type="match status" value="1"/>
</dbReference>
<sequence>MEVTQLNAKFSQLFGQEAQGISSAPGRVNLIGEFTDYNLGYVLPCALEFKTQVLFNRRKDNHVCVYSLNYPNEYDTFSVDTAIIQGDSQWGNYIRAVAYVLKQRGFHIGGLELLITSDVPQGAGLSSSAALEVAITGAFNQAFNLGISSKDIALIGQQAENEFMHCQCGIMDQLISAQGKAGHALQIDCQDLSTQAVTIPEDLSLVIVNSNYPRKLVESEYNQRRIDCESAAKKMQVSSLRLATLARLNETKAQLSDNEFKRAYHVISENQRVIDTVNALAKNDMGALHDLLAASHNSLRNNFEVTVPATDGLVNIIANALQGKGAVRMTGGGFGGAVICLCRASDIADVKAAVAREYQARFNLTADIFVCQAGNGLAVTTFH</sequence>
<dbReference type="Gene3D" id="3.30.70.890">
    <property type="entry name" value="GHMP kinase, C-terminal domain"/>
    <property type="match status" value="1"/>
</dbReference>
<dbReference type="AlphaFoldDB" id="A0A7Y0L989"/>
<evidence type="ECO:0000259" key="13">
    <source>
        <dbReference type="Pfam" id="PF08544"/>
    </source>
</evidence>
<dbReference type="GO" id="GO:0004335">
    <property type="term" value="F:galactokinase activity"/>
    <property type="evidence" value="ECO:0007669"/>
    <property type="project" value="UniProtKB-UniRule"/>
</dbReference>
<accession>A0A7Y0L989</accession>
<dbReference type="InterPro" id="IPR020568">
    <property type="entry name" value="Ribosomal_Su5_D2-typ_SF"/>
</dbReference>
<dbReference type="GO" id="GO:0005524">
    <property type="term" value="F:ATP binding"/>
    <property type="evidence" value="ECO:0007669"/>
    <property type="project" value="UniProtKB-UniRule"/>
</dbReference>
<dbReference type="PROSITE" id="PS00627">
    <property type="entry name" value="GHMP_KINASES_ATP"/>
    <property type="match status" value="1"/>
</dbReference>
<dbReference type="PIRSF" id="PIRSF000530">
    <property type="entry name" value="Galactokinase"/>
    <property type="match status" value="1"/>
</dbReference>
<evidence type="ECO:0000259" key="12">
    <source>
        <dbReference type="Pfam" id="PF00288"/>
    </source>
</evidence>
<evidence type="ECO:0000256" key="7">
    <source>
        <dbReference type="ARBA" id="ARBA00022840"/>
    </source>
</evidence>
<evidence type="ECO:0000259" key="14">
    <source>
        <dbReference type="Pfam" id="PF10509"/>
    </source>
</evidence>
<evidence type="ECO:0000256" key="1">
    <source>
        <dbReference type="ARBA" id="ARBA00006566"/>
    </source>
</evidence>
<dbReference type="FunFam" id="3.30.70.890:FF:000001">
    <property type="entry name" value="Galactokinase"/>
    <property type="match status" value="1"/>
</dbReference>
<evidence type="ECO:0000313" key="15">
    <source>
        <dbReference type="EMBL" id="NMP30191.1"/>
    </source>
</evidence>
<keyword evidence="16" id="KW-1185">Reference proteome</keyword>
<keyword evidence="7" id="KW-0067">ATP-binding</keyword>
<dbReference type="Proteomes" id="UP000568664">
    <property type="component" value="Unassembled WGS sequence"/>
</dbReference>
<dbReference type="SUPFAM" id="SSF55060">
    <property type="entry name" value="GHMP Kinase, C-terminal domain"/>
    <property type="match status" value="1"/>
</dbReference>
<evidence type="ECO:0000256" key="9">
    <source>
        <dbReference type="ARBA" id="ARBA00023144"/>
    </source>
</evidence>
<name>A0A7Y0L989_9GAMM</name>
<protein>
    <recommendedName>
        <fullName evidence="11">Galactokinase</fullName>
        <ecNumber evidence="11">2.7.1.6</ecNumber>
    </recommendedName>
</protein>
<dbReference type="InterPro" id="IPR006204">
    <property type="entry name" value="GHMP_kinase_N_dom"/>
</dbReference>
<evidence type="ECO:0000256" key="6">
    <source>
        <dbReference type="ARBA" id="ARBA00022777"/>
    </source>
</evidence>
<evidence type="ECO:0000256" key="4">
    <source>
        <dbReference type="ARBA" id="ARBA00022723"/>
    </source>
</evidence>
<dbReference type="PRINTS" id="PR00473">
    <property type="entry name" value="GALCTOKINASE"/>
</dbReference>